<accession>A0A8S2S101</accession>
<dbReference type="AlphaFoldDB" id="A0A8S2S101"/>
<dbReference type="Proteomes" id="UP000681967">
    <property type="component" value="Unassembled WGS sequence"/>
</dbReference>
<evidence type="ECO:0000256" key="1">
    <source>
        <dbReference type="SAM" id="MobiDB-lite"/>
    </source>
</evidence>
<dbReference type="EMBL" id="CAJOBI010017722">
    <property type="protein sequence ID" value="CAF4196281.1"/>
    <property type="molecule type" value="Genomic_DNA"/>
</dbReference>
<organism evidence="2 4">
    <name type="scientific">Rotaria magnacalcarata</name>
    <dbReference type="NCBI Taxonomy" id="392030"/>
    <lineage>
        <taxon>Eukaryota</taxon>
        <taxon>Metazoa</taxon>
        <taxon>Spiralia</taxon>
        <taxon>Gnathifera</taxon>
        <taxon>Rotifera</taxon>
        <taxon>Eurotatoria</taxon>
        <taxon>Bdelloidea</taxon>
        <taxon>Philodinida</taxon>
        <taxon>Philodinidae</taxon>
        <taxon>Rotaria</taxon>
    </lineage>
</organism>
<sequence length="379" mass="43799">LPTTRISPKSVTPIEQEWSCLMCSASYSFGFGSKPKPLSKPKPQNQNQFQTETSKPKPPKPNDRHAPHHEMERLWSFGQLNSRFSNILYEVGVGINVQTSQQAVTLPHCIYPLLPLHVVSVQLRILCPLLDLIAFSNVRSLTLSNLTLQQLATVNSKYMPYLMRLSATTSAGSNSLIQNVVTDQFPALRIVHLPLSRWPDCRTMCNVIRSLAIGECLLMDFRRLLCSLPNLRCLETSITRCDLVFDKTIYPVHSSLHRLNLFIEDNINQYEVELLLHGVPELLHLSIHFNDWKDNEMDFFKLHDILKKCTPRLNYFKFFAWIRHFDNDNPPTIPPIETVRKMSHLFDAIEFGSHEKRRDIKFVRNSFTLPLQDHAKLRE</sequence>
<dbReference type="SUPFAM" id="SSF52047">
    <property type="entry name" value="RNI-like"/>
    <property type="match status" value="1"/>
</dbReference>
<feature type="non-terminal residue" evidence="2">
    <location>
        <position position="1"/>
    </location>
</feature>
<name>A0A8S2S101_9BILA</name>
<feature type="region of interest" description="Disordered" evidence="1">
    <location>
        <begin position="34"/>
        <end position="67"/>
    </location>
</feature>
<gene>
    <name evidence="3" type="ORF">BYL167_LOCUS29889</name>
    <name evidence="2" type="ORF">SMN809_LOCUS21686</name>
</gene>
<evidence type="ECO:0000313" key="3">
    <source>
        <dbReference type="EMBL" id="CAF4360699.1"/>
    </source>
</evidence>
<evidence type="ECO:0000313" key="2">
    <source>
        <dbReference type="EMBL" id="CAF4196281.1"/>
    </source>
</evidence>
<protein>
    <submittedName>
        <fullName evidence="2">Uncharacterized protein</fullName>
    </submittedName>
</protein>
<reference evidence="2" key="1">
    <citation type="submission" date="2021-02" db="EMBL/GenBank/DDBJ databases">
        <authorList>
            <person name="Nowell W R."/>
        </authorList>
    </citation>
    <scope>NUCLEOTIDE SEQUENCE</scope>
</reference>
<comment type="caution">
    <text evidence="2">The sequence shown here is derived from an EMBL/GenBank/DDBJ whole genome shotgun (WGS) entry which is preliminary data.</text>
</comment>
<dbReference type="EMBL" id="CAJOBH010047147">
    <property type="protein sequence ID" value="CAF4360699.1"/>
    <property type="molecule type" value="Genomic_DNA"/>
</dbReference>
<proteinExistence type="predicted"/>
<feature type="compositionally biased region" description="Polar residues" evidence="1">
    <location>
        <begin position="44"/>
        <end position="53"/>
    </location>
</feature>
<evidence type="ECO:0000313" key="4">
    <source>
        <dbReference type="Proteomes" id="UP000676336"/>
    </source>
</evidence>
<dbReference type="Proteomes" id="UP000676336">
    <property type="component" value="Unassembled WGS sequence"/>
</dbReference>